<evidence type="ECO:0000256" key="1">
    <source>
        <dbReference type="SAM" id="MobiDB-lite"/>
    </source>
</evidence>
<keyword evidence="2" id="KW-0812">Transmembrane</keyword>
<dbReference type="AlphaFoldDB" id="A0AA88TDG2"/>
<evidence type="ECO:0000313" key="3">
    <source>
        <dbReference type="EMBL" id="KAK2870019.1"/>
    </source>
</evidence>
<keyword evidence="2" id="KW-0472">Membrane</keyword>
<accession>A0AA88TDG2</accession>
<proteinExistence type="predicted"/>
<sequence>MLYFNLAAVFTTATAGFFFPPISLTLSRAKMLIWSRSEVACAKLPSIDRSVQQPVKAGEMALDLPLLSTWTNMSSPRGSKRGHVLTLVRPRAQMTPGDLRPLAPYAGPLRSHPEGGPVTRREFSIR</sequence>
<dbReference type="EMBL" id="JAUYZG010000024">
    <property type="protein sequence ID" value="KAK2870019.1"/>
    <property type="molecule type" value="Genomic_DNA"/>
</dbReference>
<feature type="region of interest" description="Disordered" evidence="1">
    <location>
        <begin position="95"/>
        <end position="126"/>
    </location>
</feature>
<evidence type="ECO:0000256" key="2">
    <source>
        <dbReference type="SAM" id="Phobius"/>
    </source>
</evidence>
<protein>
    <submittedName>
        <fullName evidence="3">Uncharacterized protein</fullName>
    </submittedName>
</protein>
<evidence type="ECO:0000313" key="4">
    <source>
        <dbReference type="Proteomes" id="UP001187343"/>
    </source>
</evidence>
<comment type="caution">
    <text evidence="3">The sequence shown here is derived from an EMBL/GenBank/DDBJ whole genome shotgun (WGS) entry which is preliminary data.</text>
</comment>
<name>A0AA88TDG2_9TELE</name>
<feature type="transmembrane region" description="Helical" evidence="2">
    <location>
        <begin position="6"/>
        <end position="26"/>
    </location>
</feature>
<gene>
    <name evidence="3" type="ORF">Q8A67_024411</name>
</gene>
<dbReference type="Proteomes" id="UP001187343">
    <property type="component" value="Unassembled WGS sequence"/>
</dbReference>
<keyword evidence="2" id="KW-1133">Transmembrane helix</keyword>
<reference evidence="3" key="1">
    <citation type="submission" date="2023-08" db="EMBL/GenBank/DDBJ databases">
        <title>Chromosome-level Genome Assembly of mud carp (Cirrhinus molitorella).</title>
        <authorList>
            <person name="Liu H."/>
        </authorList>
    </citation>
    <scope>NUCLEOTIDE SEQUENCE</scope>
    <source>
        <strain evidence="3">Prfri</strain>
        <tissue evidence="3">Muscle</tissue>
    </source>
</reference>
<keyword evidence="4" id="KW-1185">Reference proteome</keyword>
<organism evidence="3 4">
    <name type="scientific">Cirrhinus molitorella</name>
    <name type="common">mud carp</name>
    <dbReference type="NCBI Taxonomy" id="172907"/>
    <lineage>
        <taxon>Eukaryota</taxon>
        <taxon>Metazoa</taxon>
        <taxon>Chordata</taxon>
        <taxon>Craniata</taxon>
        <taxon>Vertebrata</taxon>
        <taxon>Euteleostomi</taxon>
        <taxon>Actinopterygii</taxon>
        <taxon>Neopterygii</taxon>
        <taxon>Teleostei</taxon>
        <taxon>Ostariophysi</taxon>
        <taxon>Cypriniformes</taxon>
        <taxon>Cyprinidae</taxon>
        <taxon>Labeoninae</taxon>
        <taxon>Labeonini</taxon>
        <taxon>Cirrhinus</taxon>
    </lineage>
</organism>